<dbReference type="GO" id="GO:0000287">
    <property type="term" value="F:magnesium ion binding"/>
    <property type="evidence" value="ECO:0007669"/>
    <property type="project" value="TreeGrafter"/>
</dbReference>
<organism evidence="1 2">
    <name type="scientific">Frankia canadensis</name>
    <dbReference type="NCBI Taxonomy" id="1836972"/>
    <lineage>
        <taxon>Bacteria</taxon>
        <taxon>Bacillati</taxon>
        <taxon>Actinomycetota</taxon>
        <taxon>Actinomycetes</taxon>
        <taxon>Frankiales</taxon>
        <taxon>Frankiaceae</taxon>
        <taxon>Frankia</taxon>
    </lineage>
</organism>
<protein>
    <submittedName>
        <fullName evidence="1">Haloacid dehalogenase</fullName>
    </submittedName>
</protein>
<gene>
    <name evidence="1" type="ORF">FRACA_1610010</name>
</gene>
<evidence type="ECO:0000313" key="1">
    <source>
        <dbReference type="EMBL" id="SNQ46931.1"/>
    </source>
</evidence>
<dbReference type="PANTHER" id="PTHR10000:SF8">
    <property type="entry name" value="HAD SUPERFAMILY HYDROLASE-LIKE, TYPE 3"/>
    <property type="match status" value="1"/>
</dbReference>
<dbReference type="Gene3D" id="3.30.1240.10">
    <property type="match status" value="1"/>
</dbReference>
<name>A0A2I2KMN9_9ACTN</name>
<dbReference type="GO" id="GO:0016791">
    <property type="term" value="F:phosphatase activity"/>
    <property type="evidence" value="ECO:0007669"/>
    <property type="project" value="TreeGrafter"/>
</dbReference>
<dbReference type="AlphaFoldDB" id="A0A2I2KMN9"/>
<evidence type="ECO:0000313" key="2">
    <source>
        <dbReference type="Proteomes" id="UP000234331"/>
    </source>
</evidence>
<dbReference type="SUPFAM" id="SSF56784">
    <property type="entry name" value="HAD-like"/>
    <property type="match status" value="1"/>
</dbReference>
<keyword evidence="2" id="KW-1185">Reference proteome</keyword>
<dbReference type="EMBL" id="FZMO01000070">
    <property type="protein sequence ID" value="SNQ46931.1"/>
    <property type="molecule type" value="Genomic_DNA"/>
</dbReference>
<dbReference type="NCBIfam" id="TIGR01484">
    <property type="entry name" value="HAD-SF-IIB"/>
    <property type="match status" value="1"/>
</dbReference>
<dbReference type="GO" id="GO:0005829">
    <property type="term" value="C:cytosol"/>
    <property type="evidence" value="ECO:0007669"/>
    <property type="project" value="TreeGrafter"/>
</dbReference>
<reference evidence="1 2" key="1">
    <citation type="submission" date="2017-06" db="EMBL/GenBank/DDBJ databases">
        <authorList>
            <person name="Kim H.J."/>
            <person name="Triplett B.A."/>
        </authorList>
    </citation>
    <scope>NUCLEOTIDE SEQUENCE [LARGE SCALE GENOMIC DNA]</scope>
    <source>
        <strain evidence="1">FRACA_ARgP5</strain>
    </source>
</reference>
<dbReference type="Pfam" id="PF08282">
    <property type="entry name" value="Hydrolase_3"/>
    <property type="match status" value="1"/>
</dbReference>
<proteinExistence type="predicted"/>
<dbReference type="PANTHER" id="PTHR10000">
    <property type="entry name" value="PHOSPHOSERINE PHOSPHATASE"/>
    <property type="match status" value="1"/>
</dbReference>
<sequence>MQAGRHAAEPGPPAPALLVDWVTVSPPVLVATDLDGTLIRSDGTVSARTRAALGRVRRSGATVVFVTGRPSRVMAGIAAQTAASGLAICANGALVFDLDAGVAVSHRYLESATALRLARAIRELVPDAAFAVESGTRFGREPRFETMWPDPQELVGAFHELLVTLPATKLLVRRGGRPFTAVYDVIVELAGADAVVTTSSADLVEIAGPGVSKAVALAELAAQRGVRADQVVAFGDMPNDLPMFAWAGHSVAVANAHPDVLAAADEITASNDDDGVALILERLFPAD</sequence>
<dbReference type="InterPro" id="IPR006379">
    <property type="entry name" value="HAD-SF_hydro_IIB"/>
</dbReference>
<dbReference type="InterPro" id="IPR036412">
    <property type="entry name" value="HAD-like_sf"/>
</dbReference>
<dbReference type="CDD" id="cd07516">
    <property type="entry name" value="HAD_Pase"/>
    <property type="match status" value="1"/>
</dbReference>
<dbReference type="Gene3D" id="3.40.50.1000">
    <property type="entry name" value="HAD superfamily/HAD-like"/>
    <property type="match status" value="1"/>
</dbReference>
<dbReference type="InterPro" id="IPR023214">
    <property type="entry name" value="HAD_sf"/>
</dbReference>
<accession>A0A2I2KMN9</accession>
<dbReference type="Proteomes" id="UP000234331">
    <property type="component" value="Unassembled WGS sequence"/>
</dbReference>